<evidence type="ECO:0000313" key="2">
    <source>
        <dbReference type="Proteomes" id="UP001497516"/>
    </source>
</evidence>
<dbReference type="AlphaFoldDB" id="A0AAV2FUD8"/>
<organism evidence="1 2">
    <name type="scientific">Linum trigynum</name>
    <dbReference type="NCBI Taxonomy" id="586398"/>
    <lineage>
        <taxon>Eukaryota</taxon>
        <taxon>Viridiplantae</taxon>
        <taxon>Streptophyta</taxon>
        <taxon>Embryophyta</taxon>
        <taxon>Tracheophyta</taxon>
        <taxon>Spermatophyta</taxon>
        <taxon>Magnoliopsida</taxon>
        <taxon>eudicotyledons</taxon>
        <taxon>Gunneridae</taxon>
        <taxon>Pentapetalae</taxon>
        <taxon>rosids</taxon>
        <taxon>fabids</taxon>
        <taxon>Malpighiales</taxon>
        <taxon>Linaceae</taxon>
        <taxon>Linum</taxon>
    </lineage>
</organism>
<reference evidence="1 2" key="1">
    <citation type="submission" date="2024-04" db="EMBL/GenBank/DDBJ databases">
        <authorList>
            <person name="Fracassetti M."/>
        </authorList>
    </citation>
    <scope>NUCLEOTIDE SEQUENCE [LARGE SCALE GENOMIC DNA]</scope>
</reference>
<keyword evidence="2" id="KW-1185">Reference proteome</keyword>
<proteinExistence type="predicted"/>
<protein>
    <submittedName>
        <fullName evidence="1">Uncharacterized protein</fullName>
    </submittedName>
</protein>
<gene>
    <name evidence="1" type="ORF">LTRI10_LOCUS41620</name>
</gene>
<dbReference type="EMBL" id="OZ034820">
    <property type="protein sequence ID" value="CAL1401572.1"/>
    <property type="molecule type" value="Genomic_DNA"/>
</dbReference>
<name>A0AAV2FUD8_9ROSI</name>
<dbReference type="Proteomes" id="UP001497516">
    <property type="component" value="Chromosome 7"/>
</dbReference>
<accession>A0AAV2FUD8</accession>
<sequence>MMTIRKLIKDDGTTVIKVKEMGAVSAEFYQNLLGAEDTAVIEKPVEYYAAILQRKLRAEDVEELIAPVTRE</sequence>
<evidence type="ECO:0000313" key="1">
    <source>
        <dbReference type="EMBL" id="CAL1401572.1"/>
    </source>
</evidence>